<dbReference type="RefSeq" id="WP_163730812.1">
    <property type="nucleotide sequence ID" value="NZ_AP022601.1"/>
</dbReference>
<sequence length="94" mass="10070">MTSTSRTTRPTDIEVTVRFFAAARAAAGNEVETIRLRPHTTLAELVAQLSARDQNLAKVLMRCSFLRDGVAVRDADVALTNAATIDVLPPFAGG</sequence>
<dbReference type="SUPFAM" id="SSF54285">
    <property type="entry name" value="MoaD/ThiS"/>
    <property type="match status" value="1"/>
</dbReference>
<keyword evidence="5" id="KW-1185">Reference proteome</keyword>
<dbReference type="Pfam" id="PF02597">
    <property type="entry name" value="ThiS"/>
    <property type="match status" value="1"/>
</dbReference>
<dbReference type="EMBL" id="AP022601">
    <property type="protein sequence ID" value="BBY93904.1"/>
    <property type="molecule type" value="Genomic_DNA"/>
</dbReference>
<dbReference type="InterPro" id="IPR016155">
    <property type="entry name" value="Mopterin_synth/thiamin_S_b"/>
</dbReference>
<keyword evidence="1" id="KW-0547">Nucleotide-binding</keyword>
<evidence type="ECO:0000256" key="3">
    <source>
        <dbReference type="ARBA" id="ARBA00024247"/>
    </source>
</evidence>
<evidence type="ECO:0000256" key="1">
    <source>
        <dbReference type="ARBA" id="ARBA00022741"/>
    </source>
</evidence>
<evidence type="ECO:0000313" key="5">
    <source>
        <dbReference type="Proteomes" id="UP000465785"/>
    </source>
</evidence>
<dbReference type="InterPro" id="IPR003749">
    <property type="entry name" value="ThiS/MoaD-like"/>
</dbReference>
<proteinExistence type="inferred from homology"/>
<dbReference type="InterPro" id="IPR044672">
    <property type="entry name" value="MOCS2A"/>
</dbReference>
<dbReference type="Proteomes" id="UP000465785">
    <property type="component" value="Chromosome"/>
</dbReference>
<protein>
    <recommendedName>
        <fullName evidence="3">Molybdopterin synthase sulfur carrier subunit</fullName>
    </recommendedName>
</protein>
<dbReference type="InterPro" id="IPR012675">
    <property type="entry name" value="Beta-grasp_dom_sf"/>
</dbReference>
<accession>A0A9W4B4Q6</accession>
<evidence type="ECO:0000256" key="2">
    <source>
        <dbReference type="ARBA" id="ARBA00024200"/>
    </source>
</evidence>
<organism evidence="4 5">
    <name type="scientific">Mycobacterium gallinarum</name>
    <dbReference type="NCBI Taxonomy" id="39689"/>
    <lineage>
        <taxon>Bacteria</taxon>
        <taxon>Bacillati</taxon>
        <taxon>Actinomycetota</taxon>
        <taxon>Actinomycetes</taxon>
        <taxon>Mycobacteriales</taxon>
        <taxon>Mycobacteriaceae</taxon>
        <taxon>Mycobacterium</taxon>
    </lineage>
</organism>
<gene>
    <name evidence="4" type="primary">moaD2</name>
    <name evidence="4" type="ORF">MGALJ_35730</name>
</gene>
<dbReference type="AlphaFoldDB" id="A0A9W4B4Q6"/>
<dbReference type="GO" id="GO:1990133">
    <property type="term" value="C:molybdopterin adenylyltransferase complex"/>
    <property type="evidence" value="ECO:0007669"/>
    <property type="project" value="TreeGrafter"/>
</dbReference>
<dbReference type="GO" id="GO:0000166">
    <property type="term" value="F:nucleotide binding"/>
    <property type="evidence" value="ECO:0007669"/>
    <property type="project" value="UniProtKB-KW"/>
</dbReference>
<dbReference type="KEGG" id="mgau:MGALJ_35730"/>
<dbReference type="Gene3D" id="3.10.20.30">
    <property type="match status" value="1"/>
</dbReference>
<name>A0A9W4B4Q6_9MYCO</name>
<evidence type="ECO:0000313" key="4">
    <source>
        <dbReference type="EMBL" id="BBY93904.1"/>
    </source>
</evidence>
<dbReference type="PANTHER" id="PTHR33359">
    <property type="entry name" value="MOLYBDOPTERIN SYNTHASE SULFUR CARRIER SUBUNIT"/>
    <property type="match status" value="1"/>
</dbReference>
<comment type="similarity">
    <text evidence="2">Belongs to the MoaD family.</text>
</comment>
<reference evidence="4 5" key="1">
    <citation type="journal article" date="2019" name="Emerg. Microbes Infect.">
        <title>Comprehensive subspecies identification of 175 nontuberculous mycobacteria species based on 7547 genomic profiles.</title>
        <authorList>
            <person name="Matsumoto Y."/>
            <person name="Kinjo T."/>
            <person name="Motooka D."/>
            <person name="Nabeya D."/>
            <person name="Jung N."/>
            <person name="Uechi K."/>
            <person name="Horii T."/>
            <person name="Iida T."/>
            <person name="Fujita J."/>
            <person name="Nakamura S."/>
        </authorList>
    </citation>
    <scope>NUCLEOTIDE SEQUENCE [LARGE SCALE GENOMIC DNA]</scope>
    <source>
        <strain evidence="4 5">JCM 6399</strain>
    </source>
</reference>
<dbReference type="GO" id="GO:0006777">
    <property type="term" value="P:Mo-molybdopterin cofactor biosynthetic process"/>
    <property type="evidence" value="ECO:0007669"/>
    <property type="project" value="InterPro"/>
</dbReference>
<dbReference type="PANTHER" id="PTHR33359:SF1">
    <property type="entry name" value="MOLYBDOPTERIN SYNTHASE SULFUR CARRIER SUBUNIT"/>
    <property type="match status" value="1"/>
</dbReference>